<accession>A0ACB9MZ68</accession>
<proteinExistence type="predicted"/>
<protein>
    <submittedName>
        <fullName evidence="1">Uncharacterized protein</fullName>
    </submittedName>
</protein>
<keyword evidence="2" id="KW-1185">Reference proteome</keyword>
<dbReference type="EMBL" id="CM039433">
    <property type="protein sequence ID" value="KAI4329190.1"/>
    <property type="molecule type" value="Genomic_DNA"/>
</dbReference>
<dbReference type="Proteomes" id="UP000828941">
    <property type="component" value="Chromosome 8"/>
</dbReference>
<sequence>MACKYRCNWPWSFIFWLLVFSVFSITGKSTVLATQIRRKLHDEGSFISIDCGLSEESGYTDNKTQIHYTSDAEFIDTGTNKNISDKFISETLHRTFTKVRSFPEGKRNCYTLRPPEGKDTIYLIRAYFMYGNYDNLDRQPQFDLYVGVNSWDTVKFENATHVVMKEILHVPSMDDVYVCLLNTDMGTPFISALELRHFHNSSYRTQSGSLALYKRLDIGSTTNEIVRYNEDSYDRIWFPYNLPNCSVLMNTSFIVDSLKNTEYRLPSMVMRTALTPKNGTDSLELEFDTGDPTLEFYVYMHFAEVEKLKENEHREFNIKLNGNLWNESVVPQYLHSTTIYSKNSIRGTKLTFTLHKRSNSSLPPILNAMEIYIVKDFLHQPTDQEDVNAITDIKSSYRLGKLWQGDPCAPIHSWNELSCSYNGYDAPKIISLNLSSSGLTGKIILSFSKLKSMQYLDLSNNSLTGPLPEFFSQLPNLRTINLSGNRLSGAVPSILKEKKMNGSLSLSWDGNPDLCLQDPCKKEERNLLPVIAAIISSIFLLIIVSVVLIVIWRRRCKRMPAAQQAVGSFEVILKSNNKQFTYPQLVNITNNFQKLIGKGGFGTVYHGCFSDGTQVAVKMLSLKSPQGSKQFQTEAQLLMRVHHRNLAAFLGYCNEGGCYAIIYEYMACGNLKDYLSDSRKDPLSWKQRIQIAIDAAQGLEYLHKGCKPPIIHRDIKTANILLNEKLQAKVADFGVSKFFPTENDSHISTAVVGTLGYLDPEYYISSRLNEKSDIYSFGIVLLELITGQPAIIRSHQNTHVVQWVSPFLAGGDIRHIVDPKLQGGFDIGSMWKAVEVAIACVPQVSVQRPDMSYVVTELKECLEMEAACEEIPGTDDNMLKSNSLLEMNILNLGTESGPEAR</sequence>
<comment type="caution">
    <text evidence="1">The sequence shown here is derived from an EMBL/GenBank/DDBJ whole genome shotgun (WGS) entry which is preliminary data.</text>
</comment>
<evidence type="ECO:0000313" key="1">
    <source>
        <dbReference type="EMBL" id="KAI4329190.1"/>
    </source>
</evidence>
<reference evidence="1 2" key="1">
    <citation type="journal article" date="2022" name="DNA Res.">
        <title>Chromosomal-level genome assembly of the orchid tree Bauhinia variegata (Leguminosae; Cercidoideae) supports the allotetraploid origin hypothesis of Bauhinia.</title>
        <authorList>
            <person name="Zhong Y."/>
            <person name="Chen Y."/>
            <person name="Zheng D."/>
            <person name="Pang J."/>
            <person name="Liu Y."/>
            <person name="Luo S."/>
            <person name="Meng S."/>
            <person name="Qian L."/>
            <person name="Wei D."/>
            <person name="Dai S."/>
            <person name="Zhou R."/>
        </authorList>
    </citation>
    <scope>NUCLEOTIDE SEQUENCE [LARGE SCALE GENOMIC DNA]</scope>
    <source>
        <strain evidence="1">BV-YZ2020</strain>
    </source>
</reference>
<gene>
    <name evidence="1" type="ORF">L6164_021481</name>
</gene>
<name>A0ACB9MZ68_BAUVA</name>
<evidence type="ECO:0000313" key="2">
    <source>
        <dbReference type="Proteomes" id="UP000828941"/>
    </source>
</evidence>
<organism evidence="1 2">
    <name type="scientific">Bauhinia variegata</name>
    <name type="common">Purple orchid tree</name>
    <name type="synonym">Phanera variegata</name>
    <dbReference type="NCBI Taxonomy" id="167791"/>
    <lineage>
        <taxon>Eukaryota</taxon>
        <taxon>Viridiplantae</taxon>
        <taxon>Streptophyta</taxon>
        <taxon>Embryophyta</taxon>
        <taxon>Tracheophyta</taxon>
        <taxon>Spermatophyta</taxon>
        <taxon>Magnoliopsida</taxon>
        <taxon>eudicotyledons</taxon>
        <taxon>Gunneridae</taxon>
        <taxon>Pentapetalae</taxon>
        <taxon>rosids</taxon>
        <taxon>fabids</taxon>
        <taxon>Fabales</taxon>
        <taxon>Fabaceae</taxon>
        <taxon>Cercidoideae</taxon>
        <taxon>Cercideae</taxon>
        <taxon>Bauhiniinae</taxon>
        <taxon>Bauhinia</taxon>
    </lineage>
</organism>